<dbReference type="GO" id="GO:0016020">
    <property type="term" value="C:membrane"/>
    <property type="evidence" value="ECO:0007669"/>
    <property type="project" value="UniProtKB-SubCell"/>
</dbReference>
<keyword evidence="3 6" id="KW-1133">Transmembrane helix</keyword>
<feature type="compositionally biased region" description="Basic and acidic residues" evidence="5">
    <location>
        <begin position="736"/>
        <end position="757"/>
    </location>
</feature>
<reference evidence="7" key="1">
    <citation type="submission" date="2020-11" db="EMBL/GenBank/DDBJ databases">
        <authorList>
            <person name="Tran Van P."/>
        </authorList>
    </citation>
    <scope>NUCLEOTIDE SEQUENCE</scope>
</reference>
<evidence type="ECO:0000256" key="1">
    <source>
        <dbReference type="ARBA" id="ARBA00004141"/>
    </source>
</evidence>
<evidence type="ECO:0000256" key="5">
    <source>
        <dbReference type="SAM" id="MobiDB-lite"/>
    </source>
</evidence>
<feature type="transmembrane region" description="Helical" evidence="6">
    <location>
        <begin position="42"/>
        <end position="65"/>
    </location>
</feature>
<feature type="region of interest" description="Disordered" evidence="5">
    <location>
        <begin position="725"/>
        <end position="766"/>
    </location>
</feature>
<evidence type="ECO:0000256" key="6">
    <source>
        <dbReference type="SAM" id="Phobius"/>
    </source>
</evidence>
<proteinExistence type="predicted"/>
<dbReference type="EMBL" id="OA567876">
    <property type="protein sequence ID" value="CAD7200912.1"/>
    <property type="molecule type" value="Genomic_DNA"/>
</dbReference>
<protein>
    <submittedName>
        <fullName evidence="7">Uncharacterized protein</fullName>
    </submittedName>
</protein>
<evidence type="ECO:0000256" key="2">
    <source>
        <dbReference type="ARBA" id="ARBA00022692"/>
    </source>
</evidence>
<gene>
    <name evidence="7" type="ORF">TDIB3V08_LOCUS7123</name>
</gene>
<feature type="transmembrane region" description="Helical" evidence="6">
    <location>
        <begin position="1205"/>
        <end position="1224"/>
    </location>
</feature>
<feature type="transmembrane region" description="Helical" evidence="6">
    <location>
        <begin position="1231"/>
        <end position="1250"/>
    </location>
</feature>
<comment type="subcellular location">
    <subcellularLocation>
        <location evidence="1">Membrane</location>
        <topology evidence="1">Multi-pass membrane protein</topology>
    </subcellularLocation>
</comment>
<evidence type="ECO:0000256" key="3">
    <source>
        <dbReference type="ARBA" id="ARBA00022989"/>
    </source>
</evidence>
<dbReference type="SUPFAM" id="SSF103473">
    <property type="entry name" value="MFS general substrate transporter"/>
    <property type="match status" value="1"/>
</dbReference>
<dbReference type="Gene3D" id="1.20.1250.20">
    <property type="entry name" value="MFS general substrate transporter like domains"/>
    <property type="match status" value="2"/>
</dbReference>
<keyword evidence="4 6" id="KW-0472">Membrane</keyword>
<dbReference type="PANTHER" id="PTHR24064">
    <property type="entry name" value="SOLUTE CARRIER FAMILY 22 MEMBER"/>
    <property type="match status" value="1"/>
</dbReference>
<keyword evidence="2 6" id="KW-0812">Transmembrane</keyword>
<evidence type="ECO:0000313" key="7">
    <source>
        <dbReference type="EMBL" id="CAD7200912.1"/>
    </source>
</evidence>
<evidence type="ECO:0000256" key="4">
    <source>
        <dbReference type="ARBA" id="ARBA00023136"/>
    </source>
</evidence>
<feature type="transmembrane region" description="Helical" evidence="6">
    <location>
        <begin position="1011"/>
        <end position="1032"/>
    </location>
</feature>
<name>A0A7R8ZD40_TIMDO</name>
<feature type="transmembrane region" description="Helical" evidence="6">
    <location>
        <begin position="1166"/>
        <end position="1185"/>
    </location>
</feature>
<sequence>MATTTTRKTQDLYIGKKLHASNFDELMDHVDLDGKFQRRFNLLYNLVYVVLVAMPYMNLVLVLAVPDHWSITTRITCHSLPGVSLPEPRITLCQEYHYHNLVSLFARSITTRITCHSLPGVSLPEPRITLCQEYHYQNHVSLFARSITTRITYHSLPGVSLPESRITLCQEYHYQNLVSLFARSITARITYHSLTGVSPPESRITLYQEYHHQNHVSLSARSITTRITYHSLPGVSLPESRITLCQEYHYQNHVSLFARSITARITYHSLPGVSLPESRIPLCQEYHCQNHVSLFARSITARITYHSLPGVSLPESRITLCQEYHCQNHVSLFSRSITTRITYHSLPGVSPPESRIILCQEYHHQNHVSLFARSITTRITYHSLPGVSPPESRITLCQEYHYQNHVSLFARSITERITYHSLPGVSLPEPRITLCQEYHHQNLVSLFARSITTRDHVSLFARSITARITYHSLQGVSLPESRITLCQEYHYQNHQSLSARSITARISYHSLPGVSLPESRITLLSITARISYHSLPGVSLPEPRITLCQEYHYQGPELKDETRSNRKTNISFKKHILGQLGSYFSAHEAVCSLLALQRMRSQMHMRTDWRRLVLRVDWFSRVEHLSQSGQRCRHGWEYDRTWYATTATSQENWVCDRQLNVAHSFVFSRVGDMVGTFVFGNLGDVSSAGLLPVDLDNRCRKMYVDLHLVELPSVPGDRRVRHQHSFRGLHSPGHSRHGDLVEQEEGPHRHDAVRRSDPGCLPCPPDRVGDERLGHLPPLDHLTVRDLLLDPQVSTYTHRPSFRQPEARFSVVRSFQKPNINVADSLLGRVRMFIESPRWLSAKGRNKESAKVICYIGRVNGKPMQEHLVEDNLNMFTEKREKTYGVASLASSWRLARNTALIIICCGSTIGPSHIGTLCPSQFGVELETCQEHGADHHLLSGVDPTSGSTIDPSHIGTLCLSEFGVELETGQEHGANHHLLVVSSWRLARNTALIIICCLASSWRLARNTALIVICWSISSLTVFTLMLNVVNMSGNPFLNYVWQSASELPGYFVGRWISDRFGRRWPPAISFAIATAGFLLMAATTRGISDCLSNLSVAFFTIWPIKRPKRVLVGLDYNVTCFGEGGNGWSLADHVAQLLAAWRGADTLSVGLLCLARAEVAGQWVTFITLAVTKMCITVPYYVVFLQAMETYPTSVRQTGTSLGSLASSGIGMLGPYIVYLGSSVDTRYPYIILGLLTTLAAISATFLPETLNQKLPENLTDAQNFGKDQKFWSLTPVPSSASIAKQSYALVPKDGDTGRHDGNTSDVDVLRGRLAYPVIYPHLRGKIVGKPFRNKTTLGRPDQDSNHDLAVVISRPVKNESDALDHSATEAGIYSNPVASLVLTDSSQLTSDSQHLGIYSSPVASLVLTDSSQLTSDSQHLGIYSSPVASLVLTDSSQLTSDSQHLGIYSSPVASLVLTDSSQLTSDSQHLGIYSSPVASLVLTDSSQLTSDSQHLGIYSSPVASLVLTDSSQLTSDSQHLGIYSSPVASLVLTDSSQLTSDSQHLVVIADPFSGLRAAIRWIGGRTIFPTAPAQHHTLVTKCPPVHEQFPPLESREYSFPQLSSGLPGDLHHILPGRPIIQFVFVTLIGLIKPHRYVSSGSSVTSLSTVMSLSLSVLS</sequence>
<dbReference type="InterPro" id="IPR036259">
    <property type="entry name" value="MFS_trans_sf"/>
</dbReference>
<organism evidence="7">
    <name type="scientific">Timema douglasi</name>
    <name type="common">Walking stick</name>
    <dbReference type="NCBI Taxonomy" id="61478"/>
    <lineage>
        <taxon>Eukaryota</taxon>
        <taxon>Metazoa</taxon>
        <taxon>Ecdysozoa</taxon>
        <taxon>Arthropoda</taxon>
        <taxon>Hexapoda</taxon>
        <taxon>Insecta</taxon>
        <taxon>Pterygota</taxon>
        <taxon>Neoptera</taxon>
        <taxon>Polyneoptera</taxon>
        <taxon>Phasmatodea</taxon>
        <taxon>Timematodea</taxon>
        <taxon>Timematoidea</taxon>
        <taxon>Timematidae</taxon>
        <taxon>Timema</taxon>
    </lineage>
</organism>
<accession>A0A7R8ZD40</accession>